<dbReference type="Proteomes" id="UP000236454">
    <property type="component" value="Unassembled WGS sequence"/>
</dbReference>
<dbReference type="AlphaFoldDB" id="A0A1I6XUC5"/>
<dbReference type="RefSeq" id="WP_090245842.1">
    <property type="nucleotide sequence ID" value="NZ_FPAS01000001.1"/>
</dbReference>
<protein>
    <submittedName>
        <fullName evidence="2">Uncharacterized protein</fullName>
    </submittedName>
</protein>
<keyword evidence="1" id="KW-0812">Transmembrane</keyword>
<dbReference type="STRING" id="477690.SAMN05216474_0442"/>
<proteinExistence type="predicted"/>
<organism evidence="2 3">
    <name type="scientific">Lishizhenia tianjinensis</name>
    <dbReference type="NCBI Taxonomy" id="477690"/>
    <lineage>
        <taxon>Bacteria</taxon>
        <taxon>Pseudomonadati</taxon>
        <taxon>Bacteroidota</taxon>
        <taxon>Flavobacteriia</taxon>
        <taxon>Flavobacteriales</taxon>
        <taxon>Crocinitomicaceae</taxon>
        <taxon>Lishizhenia</taxon>
    </lineage>
</organism>
<feature type="transmembrane region" description="Helical" evidence="1">
    <location>
        <begin position="36"/>
        <end position="54"/>
    </location>
</feature>
<keyword evidence="1" id="KW-1133">Transmembrane helix</keyword>
<sequence>MNTPLLEKTGTRKSTLLVFSAIALYANEVLNKNESWFQISITIFMLLFCLYVFFNELIKIKFSSEEIVIKSILNKLSLNYDDIKKLHVTRSNKYSHFTFRMTSNEGKTYLFHNNNFWSEDLCNLMYKNGVPIEVHKKATKWLSFDDNKEVYTVDSKHPRNEKEYKRKVNIFA</sequence>
<reference evidence="2 3" key="1">
    <citation type="submission" date="2016-10" db="EMBL/GenBank/DDBJ databases">
        <authorList>
            <person name="de Groot N.N."/>
        </authorList>
    </citation>
    <scope>NUCLEOTIDE SEQUENCE [LARGE SCALE GENOMIC DNA]</scope>
    <source>
        <strain evidence="2 3">CGMCC 1.7005</strain>
    </source>
</reference>
<evidence type="ECO:0000313" key="3">
    <source>
        <dbReference type="Proteomes" id="UP000236454"/>
    </source>
</evidence>
<name>A0A1I6XUC5_9FLAO</name>
<keyword evidence="3" id="KW-1185">Reference proteome</keyword>
<dbReference type="EMBL" id="FPAS01000001">
    <property type="protein sequence ID" value="SFT41653.1"/>
    <property type="molecule type" value="Genomic_DNA"/>
</dbReference>
<evidence type="ECO:0000256" key="1">
    <source>
        <dbReference type="SAM" id="Phobius"/>
    </source>
</evidence>
<keyword evidence="1" id="KW-0472">Membrane</keyword>
<evidence type="ECO:0000313" key="2">
    <source>
        <dbReference type="EMBL" id="SFT41653.1"/>
    </source>
</evidence>
<accession>A0A1I6XUC5</accession>
<gene>
    <name evidence="2" type="ORF">SAMN05216474_0442</name>
</gene>